<feature type="chain" id="PRO_5046872139" evidence="1">
    <location>
        <begin position="31"/>
        <end position="164"/>
    </location>
</feature>
<accession>A0ABW1VGZ9</accession>
<reference evidence="3" key="1">
    <citation type="journal article" date="2019" name="Int. J. Syst. Evol. Microbiol.">
        <title>The Global Catalogue of Microorganisms (GCM) 10K type strain sequencing project: providing services to taxonomists for standard genome sequencing and annotation.</title>
        <authorList>
            <consortium name="The Broad Institute Genomics Platform"/>
            <consortium name="The Broad Institute Genome Sequencing Center for Infectious Disease"/>
            <person name="Wu L."/>
            <person name="Ma J."/>
        </authorList>
    </citation>
    <scope>NUCLEOTIDE SEQUENCE [LARGE SCALE GENOMIC DNA]</scope>
    <source>
        <strain evidence="3">CCUG 43304</strain>
    </source>
</reference>
<dbReference type="RefSeq" id="WP_386731205.1">
    <property type="nucleotide sequence ID" value="NZ_JBHSTP010000002.1"/>
</dbReference>
<sequence>MRLATNLGKTIGVAGVAAALIVATCQPAAASPGDSGGDKSTSSLIARVAPDQGNVIRSETVAAAPVSPSDPISVPGENGSSLAVRLPTEATVGDAAVAPDGTVVYDGTSESAVDVAVQALDSGAVRIQTIIPGSPRLLSRLLSPLYGNRATTHCTTSPNKLLDN</sequence>
<organism evidence="2 3">
    <name type="scientific">Luethyella okanaganae</name>
    <dbReference type="NCBI Taxonomy" id="69372"/>
    <lineage>
        <taxon>Bacteria</taxon>
        <taxon>Bacillati</taxon>
        <taxon>Actinomycetota</taxon>
        <taxon>Actinomycetes</taxon>
        <taxon>Micrococcales</taxon>
        <taxon>Microbacteriaceae</taxon>
        <taxon>Luethyella</taxon>
    </lineage>
</organism>
<feature type="signal peptide" evidence="1">
    <location>
        <begin position="1"/>
        <end position="30"/>
    </location>
</feature>
<keyword evidence="3" id="KW-1185">Reference proteome</keyword>
<protein>
    <submittedName>
        <fullName evidence="2">Uncharacterized protein</fullName>
    </submittedName>
</protein>
<dbReference type="EMBL" id="JBHSTP010000002">
    <property type="protein sequence ID" value="MFC6356582.1"/>
    <property type="molecule type" value="Genomic_DNA"/>
</dbReference>
<evidence type="ECO:0000256" key="1">
    <source>
        <dbReference type="SAM" id="SignalP"/>
    </source>
</evidence>
<evidence type="ECO:0000313" key="3">
    <source>
        <dbReference type="Proteomes" id="UP001596306"/>
    </source>
</evidence>
<evidence type="ECO:0000313" key="2">
    <source>
        <dbReference type="EMBL" id="MFC6356582.1"/>
    </source>
</evidence>
<keyword evidence="1" id="KW-0732">Signal</keyword>
<proteinExistence type="predicted"/>
<comment type="caution">
    <text evidence="2">The sequence shown here is derived from an EMBL/GenBank/DDBJ whole genome shotgun (WGS) entry which is preliminary data.</text>
</comment>
<name>A0ABW1VGZ9_9MICO</name>
<gene>
    <name evidence="2" type="ORF">ACFQB0_10735</name>
</gene>
<dbReference type="Proteomes" id="UP001596306">
    <property type="component" value="Unassembled WGS sequence"/>
</dbReference>